<feature type="region of interest" description="Disordered" evidence="13">
    <location>
        <begin position="322"/>
        <end position="343"/>
    </location>
</feature>
<feature type="domain" description="TonB-dependent receptor plug" evidence="16">
    <location>
        <begin position="74"/>
        <end position="179"/>
    </location>
</feature>
<keyword evidence="10 11" id="KW-0998">Cell outer membrane</keyword>
<keyword evidence="18" id="KW-1185">Reference proteome</keyword>
<dbReference type="CDD" id="cd01347">
    <property type="entry name" value="ligand_gated_channel"/>
    <property type="match status" value="1"/>
</dbReference>
<sequence>MRGREPGAFSEENDIMTAPVLHRRAPAMAPRALVSAISLCFIAAAPAFAQTPNNTLDQIVVTGSRFNSDPALQPIGATVITADEIRRAGISDVNQAIRKIGGVYGRQSLTGSPDFTLDLRGFGATASQNTVVVLDGVRLSENELTDPVLASIPIDSVERIEITRGGSSVLYGDGATGGVINIVTKRPGKQAGRGTVFAEVGQLGQREVRGSVAQTWNNVTLDAAIGKQETDNYRDNNEYKQTSFGGGAQWQGKDVRAGVRIDSTRQDSRFPGSITLAQFEANPRQAKTLKDFGSVDSDRYTAFAEGRLGAVDLAAELSHREKTAKSTYSGDPSQRKAKQNQFSPRLRHLGQFDGMLNEIVAGADFIKWDIAVDASYSQAKAKQKSQAFYVRDELKFASPQNFRIAAGVRHETFDKDFNDPIGYPTTAYNIKQSFNAWDVQGSFDVVPQVNLYAKAGQSYRVATADENGSTPVANKPLQGQTSHDLELGATYDNSIVKVDARVFRHKLTNEIYYDPTAGASGWGANTNLDPTKHQGFELDARANIAADWRVSGHYQHVKATFTEGVNSGKELTLIPKNTLSARLSWVPKDGQSADFGAQWVDSQRYGSDFANTCSAKIPSFTTFDARYARKFGAWEVAVNALNLTDKQYFTNAFSCKGGIYPSNGRQMKLSARYDF</sequence>
<evidence type="ECO:0000256" key="1">
    <source>
        <dbReference type="ARBA" id="ARBA00004571"/>
    </source>
</evidence>
<dbReference type="Gene3D" id="2.40.170.20">
    <property type="entry name" value="TonB-dependent receptor, beta-barrel domain"/>
    <property type="match status" value="1"/>
</dbReference>
<proteinExistence type="inferred from homology"/>
<keyword evidence="5 11" id="KW-0812">Transmembrane</keyword>
<dbReference type="InterPro" id="IPR012910">
    <property type="entry name" value="Plug_dom"/>
</dbReference>
<name>A0A6I1I7D6_9BURK</name>
<evidence type="ECO:0000313" key="18">
    <source>
        <dbReference type="Proteomes" id="UP000468717"/>
    </source>
</evidence>
<dbReference type="InterPro" id="IPR036942">
    <property type="entry name" value="Beta-barrel_TonB_sf"/>
</dbReference>
<evidence type="ECO:0000256" key="4">
    <source>
        <dbReference type="ARBA" id="ARBA00022452"/>
    </source>
</evidence>
<dbReference type="Pfam" id="PF07715">
    <property type="entry name" value="Plug"/>
    <property type="match status" value="1"/>
</dbReference>
<accession>A0A6I1I7D6</accession>
<comment type="subcellular location">
    <subcellularLocation>
        <location evidence="1 11">Cell outer membrane</location>
        <topology evidence="1 11">Multi-pass membrane protein</topology>
    </subcellularLocation>
</comment>
<protein>
    <submittedName>
        <fullName evidence="17">TonB-dependent receptor</fullName>
    </submittedName>
</protein>
<keyword evidence="9 17" id="KW-0675">Receptor</keyword>
<dbReference type="PROSITE" id="PS52016">
    <property type="entry name" value="TONB_DEPENDENT_REC_3"/>
    <property type="match status" value="1"/>
</dbReference>
<keyword evidence="8 11" id="KW-0472">Membrane</keyword>
<dbReference type="InterPro" id="IPR000531">
    <property type="entry name" value="Beta-barrel_TonB"/>
</dbReference>
<evidence type="ECO:0000256" key="8">
    <source>
        <dbReference type="ARBA" id="ARBA00023136"/>
    </source>
</evidence>
<evidence type="ECO:0000256" key="10">
    <source>
        <dbReference type="ARBA" id="ARBA00023237"/>
    </source>
</evidence>
<keyword evidence="3 11" id="KW-0813">Transport</keyword>
<evidence type="ECO:0000256" key="11">
    <source>
        <dbReference type="PROSITE-ProRule" id="PRU01360"/>
    </source>
</evidence>
<reference evidence="17 18" key="1">
    <citation type="submission" date="2019-10" db="EMBL/GenBank/DDBJ databases">
        <title>Three novel species isolated from a subtropical stream in China.</title>
        <authorList>
            <person name="Lu H."/>
        </authorList>
    </citation>
    <scope>NUCLEOTIDE SEQUENCE [LARGE SCALE GENOMIC DNA]</scope>
    <source>
        <strain evidence="17 18">FT13W</strain>
    </source>
</reference>
<evidence type="ECO:0000256" key="6">
    <source>
        <dbReference type="ARBA" id="ARBA00022729"/>
    </source>
</evidence>
<dbReference type="SUPFAM" id="SSF56935">
    <property type="entry name" value="Porins"/>
    <property type="match status" value="1"/>
</dbReference>
<dbReference type="AlphaFoldDB" id="A0A6I1I7D6"/>
<dbReference type="EMBL" id="WFLI01000023">
    <property type="protein sequence ID" value="KAB8063387.1"/>
    <property type="molecule type" value="Genomic_DNA"/>
</dbReference>
<dbReference type="Pfam" id="PF00593">
    <property type="entry name" value="TonB_dep_Rec_b-barrel"/>
    <property type="match status" value="1"/>
</dbReference>
<dbReference type="GO" id="GO:0015344">
    <property type="term" value="F:siderophore uptake transmembrane transporter activity"/>
    <property type="evidence" value="ECO:0007669"/>
    <property type="project" value="TreeGrafter"/>
</dbReference>
<feature type="signal peptide" evidence="14">
    <location>
        <begin position="1"/>
        <end position="49"/>
    </location>
</feature>
<dbReference type="Gene3D" id="2.170.130.10">
    <property type="entry name" value="TonB-dependent receptor, plug domain"/>
    <property type="match status" value="1"/>
</dbReference>
<evidence type="ECO:0000256" key="7">
    <source>
        <dbReference type="ARBA" id="ARBA00023077"/>
    </source>
</evidence>
<evidence type="ECO:0000256" key="5">
    <source>
        <dbReference type="ARBA" id="ARBA00022692"/>
    </source>
</evidence>
<evidence type="ECO:0000259" key="15">
    <source>
        <dbReference type="Pfam" id="PF00593"/>
    </source>
</evidence>
<comment type="caution">
    <text evidence="17">The sequence shown here is derived from an EMBL/GenBank/DDBJ whole genome shotgun (WGS) entry which is preliminary data.</text>
</comment>
<organism evidence="17 18">
    <name type="scientific">Janthinobacterium violaceinigrum</name>
    <dbReference type="NCBI Taxonomy" id="2654252"/>
    <lineage>
        <taxon>Bacteria</taxon>
        <taxon>Pseudomonadati</taxon>
        <taxon>Pseudomonadota</taxon>
        <taxon>Betaproteobacteria</taxon>
        <taxon>Burkholderiales</taxon>
        <taxon>Oxalobacteraceae</taxon>
        <taxon>Janthinobacterium</taxon>
    </lineage>
</organism>
<gene>
    <name evidence="17" type="ORF">GCN75_18545</name>
</gene>
<evidence type="ECO:0000256" key="12">
    <source>
        <dbReference type="RuleBase" id="RU003357"/>
    </source>
</evidence>
<comment type="similarity">
    <text evidence="2 11 12">Belongs to the TonB-dependent receptor family.</text>
</comment>
<evidence type="ECO:0000256" key="13">
    <source>
        <dbReference type="SAM" id="MobiDB-lite"/>
    </source>
</evidence>
<dbReference type="GO" id="GO:0044718">
    <property type="term" value="P:siderophore transmembrane transport"/>
    <property type="evidence" value="ECO:0007669"/>
    <property type="project" value="TreeGrafter"/>
</dbReference>
<evidence type="ECO:0000256" key="2">
    <source>
        <dbReference type="ARBA" id="ARBA00009810"/>
    </source>
</evidence>
<evidence type="ECO:0000256" key="9">
    <source>
        <dbReference type="ARBA" id="ARBA00023170"/>
    </source>
</evidence>
<dbReference type="InterPro" id="IPR037066">
    <property type="entry name" value="Plug_dom_sf"/>
</dbReference>
<dbReference type="PANTHER" id="PTHR30069">
    <property type="entry name" value="TONB-DEPENDENT OUTER MEMBRANE RECEPTOR"/>
    <property type="match status" value="1"/>
</dbReference>
<keyword evidence="7 12" id="KW-0798">TonB box</keyword>
<dbReference type="GO" id="GO:0009279">
    <property type="term" value="C:cell outer membrane"/>
    <property type="evidence" value="ECO:0007669"/>
    <property type="project" value="UniProtKB-SubCell"/>
</dbReference>
<dbReference type="PANTHER" id="PTHR30069:SF29">
    <property type="entry name" value="HEMOGLOBIN AND HEMOGLOBIN-HAPTOGLOBIN-BINDING PROTEIN 1-RELATED"/>
    <property type="match status" value="1"/>
</dbReference>
<feature type="chain" id="PRO_5026066355" evidence="14">
    <location>
        <begin position="50"/>
        <end position="675"/>
    </location>
</feature>
<dbReference type="Proteomes" id="UP000468717">
    <property type="component" value="Unassembled WGS sequence"/>
</dbReference>
<evidence type="ECO:0000259" key="16">
    <source>
        <dbReference type="Pfam" id="PF07715"/>
    </source>
</evidence>
<dbReference type="InterPro" id="IPR039426">
    <property type="entry name" value="TonB-dep_rcpt-like"/>
</dbReference>
<evidence type="ECO:0000256" key="3">
    <source>
        <dbReference type="ARBA" id="ARBA00022448"/>
    </source>
</evidence>
<keyword evidence="6 14" id="KW-0732">Signal</keyword>
<evidence type="ECO:0000313" key="17">
    <source>
        <dbReference type="EMBL" id="KAB8063387.1"/>
    </source>
</evidence>
<keyword evidence="4 11" id="KW-1134">Transmembrane beta strand</keyword>
<feature type="domain" description="TonB-dependent receptor-like beta-barrel" evidence="15">
    <location>
        <begin position="220"/>
        <end position="643"/>
    </location>
</feature>
<evidence type="ECO:0000256" key="14">
    <source>
        <dbReference type="SAM" id="SignalP"/>
    </source>
</evidence>